<dbReference type="PROSITE" id="PS50126">
    <property type="entry name" value="S1"/>
    <property type="match status" value="1"/>
</dbReference>
<dbReference type="EMBL" id="JAGQLI010000004">
    <property type="protein sequence ID" value="MCA9378794.1"/>
    <property type="molecule type" value="Genomic_DNA"/>
</dbReference>
<dbReference type="InterPro" id="IPR012340">
    <property type="entry name" value="NA-bd_OB-fold"/>
</dbReference>
<dbReference type="GO" id="GO:0006402">
    <property type="term" value="P:mRNA catabolic process"/>
    <property type="evidence" value="ECO:0007669"/>
    <property type="project" value="UniProtKB-UniRule"/>
</dbReference>
<feature type="non-terminal residue" evidence="9">
    <location>
        <position position="678"/>
    </location>
</feature>
<protein>
    <recommendedName>
        <fullName evidence="2 6">Polyribonucleotide nucleotidyltransferase</fullName>
        <ecNumber evidence="2 6">2.7.7.8</ecNumber>
    </recommendedName>
</protein>
<keyword evidence="4 9" id="KW-0548">Nucleotidyltransferase</keyword>
<keyword evidence="5 7" id="KW-0694">RNA-binding</keyword>
<comment type="caution">
    <text evidence="9">The sequence shown here is derived from an EMBL/GenBank/DDBJ whole genome shotgun (WGS) entry which is preliminary data.</text>
</comment>
<gene>
    <name evidence="9" type="ORF">KC640_00035</name>
</gene>
<dbReference type="SUPFAM" id="SSF54791">
    <property type="entry name" value="Eukaryotic type KH-domain (KH-domain type I)"/>
    <property type="match status" value="1"/>
</dbReference>
<dbReference type="InterPro" id="IPR036345">
    <property type="entry name" value="ExoRNase_PH_dom2_sf"/>
</dbReference>
<keyword evidence="3 9" id="KW-0808">Transferase</keyword>
<dbReference type="Proteomes" id="UP000760819">
    <property type="component" value="Unassembled WGS sequence"/>
</dbReference>
<evidence type="ECO:0000256" key="6">
    <source>
        <dbReference type="NCBIfam" id="TIGR03591"/>
    </source>
</evidence>
<dbReference type="NCBIfam" id="NF008805">
    <property type="entry name" value="PRK11824.1"/>
    <property type="match status" value="1"/>
</dbReference>
<dbReference type="Gene3D" id="2.40.50.140">
    <property type="entry name" value="Nucleic acid-binding proteins"/>
    <property type="match status" value="1"/>
</dbReference>
<evidence type="ECO:0000256" key="1">
    <source>
        <dbReference type="ARBA" id="ARBA00007404"/>
    </source>
</evidence>
<proteinExistence type="inferred from homology"/>
<dbReference type="GO" id="GO:0000175">
    <property type="term" value="F:3'-5'-RNA exonuclease activity"/>
    <property type="evidence" value="ECO:0007669"/>
    <property type="project" value="TreeGrafter"/>
</dbReference>
<dbReference type="AlphaFoldDB" id="A0A955I6H4"/>
<dbReference type="PANTHER" id="PTHR11252:SF0">
    <property type="entry name" value="POLYRIBONUCLEOTIDE NUCLEOTIDYLTRANSFERASE 1, MITOCHONDRIAL"/>
    <property type="match status" value="1"/>
</dbReference>
<dbReference type="GO" id="GO:0003723">
    <property type="term" value="F:RNA binding"/>
    <property type="evidence" value="ECO:0007669"/>
    <property type="project" value="UniProtKB-UniRule"/>
</dbReference>
<organism evidence="9 10">
    <name type="scientific">Candidatus Dojkabacteria bacterium</name>
    <dbReference type="NCBI Taxonomy" id="2099670"/>
    <lineage>
        <taxon>Bacteria</taxon>
        <taxon>Candidatus Dojkabacteria</taxon>
    </lineage>
</organism>
<dbReference type="InterPro" id="IPR036456">
    <property type="entry name" value="PNPase_PH_RNA-bd_sf"/>
</dbReference>
<dbReference type="InterPro" id="IPR020568">
    <property type="entry name" value="Ribosomal_Su5_D2-typ_SF"/>
</dbReference>
<dbReference type="Pfam" id="PF01138">
    <property type="entry name" value="RNase_PH"/>
    <property type="match status" value="2"/>
</dbReference>
<feature type="domain" description="S1 motif" evidence="8">
    <location>
        <begin position="637"/>
        <end position="678"/>
    </location>
</feature>
<evidence type="ECO:0000256" key="5">
    <source>
        <dbReference type="ARBA" id="ARBA00022884"/>
    </source>
</evidence>
<dbReference type="InterPro" id="IPR004088">
    <property type="entry name" value="KH_dom_type_1"/>
</dbReference>
<dbReference type="InterPro" id="IPR036612">
    <property type="entry name" value="KH_dom_type_1_sf"/>
</dbReference>
<evidence type="ECO:0000256" key="4">
    <source>
        <dbReference type="ARBA" id="ARBA00022695"/>
    </source>
</evidence>
<evidence type="ECO:0000256" key="3">
    <source>
        <dbReference type="ARBA" id="ARBA00022679"/>
    </source>
</evidence>
<dbReference type="Gene3D" id="3.30.230.70">
    <property type="entry name" value="GHMP Kinase, N-terminal domain"/>
    <property type="match status" value="2"/>
</dbReference>
<evidence type="ECO:0000256" key="7">
    <source>
        <dbReference type="PROSITE-ProRule" id="PRU00117"/>
    </source>
</evidence>
<dbReference type="InterPro" id="IPR001247">
    <property type="entry name" value="ExoRNase_PH_dom1"/>
</dbReference>
<evidence type="ECO:0000313" key="9">
    <source>
        <dbReference type="EMBL" id="MCA9378794.1"/>
    </source>
</evidence>
<dbReference type="Gene3D" id="3.30.1370.10">
    <property type="entry name" value="K Homology domain, type 1"/>
    <property type="match status" value="1"/>
</dbReference>
<dbReference type="Pfam" id="PF03726">
    <property type="entry name" value="PNPase"/>
    <property type="match status" value="1"/>
</dbReference>
<reference evidence="9" key="2">
    <citation type="journal article" date="2021" name="Microbiome">
        <title>Successional dynamics and alternative stable states in a saline activated sludge microbial community over 9 years.</title>
        <authorList>
            <person name="Wang Y."/>
            <person name="Ye J."/>
            <person name="Ju F."/>
            <person name="Liu L."/>
            <person name="Boyd J.A."/>
            <person name="Deng Y."/>
            <person name="Parks D.H."/>
            <person name="Jiang X."/>
            <person name="Yin X."/>
            <person name="Woodcroft B.J."/>
            <person name="Tyson G.W."/>
            <person name="Hugenholtz P."/>
            <person name="Polz M.F."/>
            <person name="Zhang T."/>
        </authorList>
    </citation>
    <scope>NUCLEOTIDE SEQUENCE</scope>
    <source>
        <strain evidence="9">HKST-UBA12</strain>
    </source>
</reference>
<dbReference type="InterPro" id="IPR012162">
    <property type="entry name" value="PNPase"/>
</dbReference>
<dbReference type="GO" id="GO:0006396">
    <property type="term" value="P:RNA processing"/>
    <property type="evidence" value="ECO:0007669"/>
    <property type="project" value="InterPro"/>
</dbReference>
<dbReference type="PIRSF" id="PIRSF005499">
    <property type="entry name" value="PNPase"/>
    <property type="match status" value="1"/>
</dbReference>
<dbReference type="PANTHER" id="PTHR11252">
    <property type="entry name" value="POLYRIBONUCLEOTIDE NUCLEOTIDYLTRANSFERASE"/>
    <property type="match status" value="1"/>
</dbReference>
<dbReference type="SUPFAM" id="SSF54211">
    <property type="entry name" value="Ribosomal protein S5 domain 2-like"/>
    <property type="match status" value="2"/>
</dbReference>
<dbReference type="SUPFAM" id="SSF46915">
    <property type="entry name" value="Polynucleotide phosphorylase/guanosine pentaphosphate synthase (PNPase/GPSI), domain 3"/>
    <property type="match status" value="1"/>
</dbReference>
<dbReference type="EC" id="2.7.7.8" evidence="2 6"/>
<dbReference type="GO" id="GO:0005829">
    <property type="term" value="C:cytosol"/>
    <property type="evidence" value="ECO:0007669"/>
    <property type="project" value="TreeGrafter"/>
</dbReference>
<dbReference type="InterPro" id="IPR003029">
    <property type="entry name" value="S1_domain"/>
</dbReference>
<dbReference type="CDD" id="cd02393">
    <property type="entry name" value="KH-I_PNPase"/>
    <property type="match status" value="1"/>
</dbReference>
<dbReference type="GO" id="GO:0004654">
    <property type="term" value="F:polyribonucleotide nucleotidyltransferase activity"/>
    <property type="evidence" value="ECO:0007669"/>
    <property type="project" value="UniProtKB-UniRule"/>
</dbReference>
<evidence type="ECO:0000256" key="2">
    <source>
        <dbReference type="ARBA" id="ARBA00012416"/>
    </source>
</evidence>
<evidence type="ECO:0000313" key="10">
    <source>
        <dbReference type="Proteomes" id="UP000760819"/>
    </source>
</evidence>
<name>A0A955I6H4_9BACT</name>
<evidence type="ECO:0000259" key="8">
    <source>
        <dbReference type="PROSITE" id="PS50126"/>
    </source>
</evidence>
<dbReference type="PROSITE" id="PS50084">
    <property type="entry name" value="KH_TYPE_1"/>
    <property type="match status" value="1"/>
</dbReference>
<dbReference type="InterPro" id="IPR027408">
    <property type="entry name" value="PNPase/RNase_PH_dom_sf"/>
</dbReference>
<reference evidence="9" key="1">
    <citation type="submission" date="2020-04" db="EMBL/GenBank/DDBJ databases">
        <authorList>
            <person name="Zhang T."/>
        </authorList>
    </citation>
    <scope>NUCLEOTIDE SEQUENCE</scope>
    <source>
        <strain evidence="9">HKST-UBA12</strain>
    </source>
</reference>
<dbReference type="NCBIfam" id="TIGR03591">
    <property type="entry name" value="polynuc_phos"/>
    <property type="match status" value="1"/>
</dbReference>
<dbReference type="CDD" id="cd11364">
    <property type="entry name" value="RNase_PH_PNPase_2"/>
    <property type="match status" value="1"/>
</dbReference>
<sequence length="678" mass="73583">MQKVKRQVINLPDGDIMLSTGKVAWLAAGSVTLTIGGTVLLANVSIDDQEMEQDFFPLSVEYIEKMYAGGAISSSRFLKREGFPADEAIIKARQVDHTIRPLFPKGFRRPVSVVLTVLAYDGQHDPEFLSVLGASAALKISGAPFFGPAASAVIGLHKNGELIVNPSVDVHHDLEAEFVFSGKKGKLLNIEGWGKEVPEAKMKEMVDMAMERIATLCDAQEEFAADIARPMLEFAETAAPAALISEVESLAKDKIKDAIYLLDREDNGRQRQLKGIKEELVEKLVTGKDDSEYSAFDIDMAVEYVAKKVMRQGVLKEDKRLSGRKLDEIRPLSAEVDVLPTVHGSALFSRGLTQSLTIVTLGSTRMAQTIDGMEGEEEKSFMHHYNMASFAAGEAGRYQYKPGRREIGHGMIGENALRYMVPSQDEFPYTIRVVSEIMTSNGSTSMAAPCASSLALMAAGVPLKEQVAGIGVGLVTDDEDEGKYKLLLDIEGVEDFYGDMDFKVTGTKNGVTAIQFETKLKGVSPEIIKQAFDMAQKGRMQVLDVMNAAIAEPRAELAPSAPRVETLHIERDMIGELIGPGGKNVKGIAEEAEKLTGHRLDIDISDDGKVVVTAGNAQQLEFALGRIKALTSEPEIGTIYEGTIDKVMPYGAFVDITPGISGLIHVSEMSDGFVSDPS</sequence>
<dbReference type="FunFam" id="3.30.1370.10:FF:000001">
    <property type="entry name" value="Polyribonucleotide nucleotidyltransferase"/>
    <property type="match status" value="1"/>
</dbReference>
<accession>A0A955I6H4</accession>
<dbReference type="SUPFAM" id="SSF55666">
    <property type="entry name" value="Ribonuclease PH domain 2-like"/>
    <property type="match status" value="2"/>
</dbReference>
<comment type="similarity">
    <text evidence="1">Belongs to the polyribonucleotide nucleotidyltransferase family.</text>
</comment>
<dbReference type="Pfam" id="PF00013">
    <property type="entry name" value="KH_1"/>
    <property type="match status" value="1"/>
</dbReference>
<dbReference type="InterPro" id="IPR015848">
    <property type="entry name" value="PNPase_PH_RNA-bd_bac/org-type"/>
</dbReference>
<dbReference type="Pfam" id="PF00575">
    <property type="entry name" value="S1"/>
    <property type="match status" value="1"/>
</dbReference>